<sequence>MASLILMFFTLLAVTSPTMAFVLPASTRIIGAESFSSLSMAPRYDKVTKRWSPMSSEEEESAGYSPVGSLIRFGPVPFIRRLTDPDGYNQGVLKMMANESFASRDEAQGNMDAYICNPNDWTLQKLEEKRTGVKYDYAKANMSAGDLALTAAWTGVLLSVVARVVYVSQNGCDEFCQTYHW</sequence>
<name>A0A7S0FJF8_9STRA</name>
<evidence type="ECO:0000256" key="1">
    <source>
        <dbReference type="SAM" id="SignalP"/>
    </source>
</evidence>
<feature type="chain" id="PRO_5030756941" evidence="1">
    <location>
        <begin position="21"/>
        <end position="181"/>
    </location>
</feature>
<dbReference type="AlphaFoldDB" id="A0A7S0FJF8"/>
<proteinExistence type="predicted"/>
<dbReference type="EMBL" id="HBEJ01004267">
    <property type="protein sequence ID" value="CAD8363502.1"/>
    <property type="molecule type" value="Transcribed_RNA"/>
</dbReference>
<feature type="signal peptide" evidence="1">
    <location>
        <begin position="1"/>
        <end position="20"/>
    </location>
</feature>
<accession>A0A7S0FJF8</accession>
<keyword evidence="1" id="KW-0732">Signal</keyword>
<reference evidence="2" key="1">
    <citation type="submission" date="2021-01" db="EMBL/GenBank/DDBJ databases">
        <authorList>
            <person name="Corre E."/>
            <person name="Pelletier E."/>
            <person name="Niang G."/>
            <person name="Scheremetjew M."/>
            <person name="Finn R."/>
            <person name="Kale V."/>
            <person name="Holt S."/>
            <person name="Cochrane G."/>
            <person name="Meng A."/>
            <person name="Brown T."/>
            <person name="Cohen L."/>
        </authorList>
    </citation>
    <scope>NUCLEOTIDE SEQUENCE</scope>
    <source>
        <strain evidence="2">CCMP3303</strain>
    </source>
</reference>
<evidence type="ECO:0000313" key="2">
    <source>
        <dbReference type="EMBL" id="CAD8363502.1"/>
    </source>
</evidence>
<gene>
    <name evidence="2" type="ORF">MPOL1434_LOCUS2477</name>
</gene>
<organism evidence="2">
    <name type="scientific">Minutocellus polymorphus</name>
    <dbReference type="NCBI Taxonomy" id="265543"/>
    <lineage>
        <taxon>Eukaryota</taxon>
        <taxon>Sar</taxon>
        <taxon>Stramenopiles</taxon>
        <taxon>Ochrophyta</taxon>
        <taxon>Bacillariophyta</taxon>
        <taxon>Mediophyceae</taxon>
        <taxon>Cymatosirophycidae</taxon>
        <taxon>Cymatosirales</taxon>
        <taxon>Cymatosiraceae</taxon>
        <taxon>Minutocellus</taxon>
    </lineage>
</organism>
<protein>
    <submittedName>
        <fullName evidence="2">Uncharacterized protein</fullName>
    </submittedName>
</protein>